<dbReference type="OrthoDB" id="3596036at2759"/>
<sequence>MKNFLLVLIWPLLATALSLQLSEPTKDRYSACYPDCGYTENDALQAAAFLWQNATFANGVNLTTNNCIYKNADSTIVSVCNGDHRNRTIYKDEVKRGIEQLMQDCGGGGSLNGVHVVNNLTFAAYGIYGGKNMVIPTGANPPYLLEVAGDLSHTSRTKVAKDQQSMIHVCSCRSKASPRLIVGGKQPADGVFGEAQAPGKQLAIEEGNEVSVFNGILVSVEGVLREVFGAGVSYQWSTTVTKTKALQHNAEDSKEHYGRWVVFPKYVQSCGTISRRKHVHDSGAPCGPGCIPVTKDPTCEGEVETFVEQCSLTPWIVDGQAQAFWSIAGRLKAVSQFRWTNKVLRTGGFATKLQV</sequence>
<feature type="chain" id="PRO_5034678809" evidence="1">
    <location>
        <begin position="17"/>
        <end position="355"/>
    </location>
</feature>
<accession>A0A8H7WG83</accession>
<feature type="signal peptide" evidence="1">
    <location>
        <begin position="1"/>
        <end position="16"/>
    </location>
</feature>
<gene>
    <name evidence="2" type="ORF">IFR04_002587</name>
</gene>
<keyword evidence="3" id="KW-1185">Reference proteome</keyword>
<reference evidence="2" key="1">
    <citation type="submission" date="2021-02" db="EMBL/GenBank/DDBJ databases">
        <title>Genome sequence Cadophora malorum strain M34.</title>
        <authorList>
            <person name="Stefanovic E."/>
            <person name="Vu D."/>
            <person name="Scully C."/>
            <person name="Dijksterhuis J."/>
            <person name="Roader J."/>
            <person name="Houbraken J."/>
        </authorList>
    </citation>
    <scope>NUCLEOTIDE SEQUENCE</scope>
    <source>
        <strain evidence="2">M34</strain>
    </source>
</reference>
<evidence type="ECO:0000313" key="2">
    <source>
        <dbReference type="EMBL" id="KAG4424346.1"/>
    </source>
</evidence>
<evidence type="ECO:0000313" key="3">
    <source>
        <dbReference type="Proteomes" id="UP000664132"/>
    </source>
</evidence>
<evidence type="ECO:0000256" key="1">
    <source>
        <dbReference type="SAM" id="SignalP"/>
    </source>
</evidence>
<protein>
    <submittedName>
        <fullName evidence="2">Uncharacterized protein</fullName>
    </submittedName>
</protein>
<organism evidence="2 3">
    <name type="scientific">Cadophora malorum</name>
    <dbReference type="NCBI Taxonomy" id="108018"/>
    <lineage>
        <taxon>Eukaryota</taxon>
        <taxon>Fungi</taxon>
        <taxon>Dikarya</taxon>
        <taxon>Ascomycota</taxon>
        <taxon>Pezizomycotina</taxon>
        <taxon>Leotiomycetes</taxon>
        <taxon>Helotiales</taxon>
        <taxon>Ploettnerulaceae</taxon>
        <taxon>Cadophora</taxon>
    </lineage>
</organism>
<keyword evidence="1" id="KW-0732">Signal</keyword>
<dbReference type="Proteomes" id="UP000664132">
    <property type="component" value="Unassembled WGS sequence"/>
</dbReference>
<dbReference type="EMBL" id="JAFJYH010000022">
    <property type="protein sequence ID" value="KAG4424346.1"/>
    <property type="molecule type" value="Genomic_DNA"/>
</dbReference>
<name>A0A8H7WG83_9HELO</name>
<proteinExistence type="predicted"/>
<dbReference type="AlphaFoldDB" id="A0A8H7WG83"/>
<comment type="caution">
    <text evidence="2">The sequence shown here is derived from an EMBL/GenBank/DDBJ whole genome shotgun (WGS) entry which is preliminary data.</text>
</comment>